<evidence type="ECO:0000256" key="7">
    <source>
        <dbReference type="ARBA" id="ARBA00022475"/>
    </source>
</evidence>
<keyword evidence="8 19" id="KW-0169">Cobalamin biosynthesis</keyword>
<sequence>MEIREKEGKTMKNVWYSLLLAFQFFTVLPVHKELPLKRSTITGMFACLPWIGALMGTTVAGVLYSLTQWTASSEVMLAFIVIGLFALWTGGLHLDGFIDMGDAYFSYRDRDKRLEILDDPRVGAFGVLSILFLLFGKFVVLHELFVQHKFALWMVVFIPFLTRVGMSFYFMSLNCSKEKGLAFFFQSHLHAKLLKIMMLLFLLLAMPVVLIITKFSMLPIILVLVLALALVIFRQFTLRNFGGVSGDLLGASIEGMEVVLWVTLLLCA</sequence>
<keyword evidence="13 19" id="KW-0472">Membrane</keyword>
<dbReference type="UniPathway" id="UPA00148">
    <property type="reaction ID" value="UER00238"/>
</dbReference>
<keyword evidence="7 19" id="KW-1003">Cell membrane</keyword>
<evidence type="ECO:0000256" key="8">
    <source>
        <dbReference type="ARBA" id="ARBA00022573"/>
    </source>
</evidence>
<dbReference type="PANTHER" id="PTHR34148:SF1">
    <property type="entry name" value="ADENOSYLCOBINAMIDE-GDP RIBAZOLETRANSFERASE"/>
    <property type="match status" value="1"/>
</dbReference>
<evidence type="ECO:0000256" key="11">
    <source>
        <dbReference type="ARBA" id="ARBA00022842"/>
    </source>
</evidence>
<dbReference type="GO" id="GO:0051073">
    <property type="term" value="F:adenosylcobinamide-GDP ribazoletransferase activity"/>
    <property type="evidence" value="ECO:0007669"/>
    <property type="project" value="UniProtKB-UniRule"/>
</dbReference>
<comment type="function">
    <text evidence="14 19">Joins adenosylcobinamide-GDP and alpha-ribazole to generate adenosylcobalamin (Ado-cobalamin). Also synthesizes adenosylcobalamin 5'-phosphate from adenosylcobinamide-GDP and alpha-ribazole 5'-phosphate.</text>
</comment>
<evidence type="ECO:0000256" key="13">
    <source>
        <dbReference type="ARBA" id="ARBA00023136"/>
    </source>
</evidence>
<evidence type="ECO:0000256" key="14">
    <source>
        <dbReference type="ARBA" id="ARBA00025228"/>
    </source>
</evidence>
<evidence type="ECO:0000256" key="1">
    <source>
        <dbReference type="ARBA" id="ARBA00001946"/>
    </source>
</evidence>
<evidence type="ECO:0000256" key="19">
    <source>
        <dbReference type="HAMAP-Rule" id="MF_00719"/>
    </source>
</evidence>
<name>W7SC88_LYSSH</name>
<evidence type="ECO:0000256" key="16">
    <source>
        <dbReference type="ARBA" id="ARBA00032853"/>
    </source>
</evidence>
<evidence type="ECO:0000256" key="15">
    <source>
        <dbReference type="ARBA" id="ARBA00032605"/>
    </source>
</evidence>
<comment type="caution">
    <text evidence="20">The sequence shown here is derived from an EMBL/GenBank/DDBJ whole genome shotgun (WGS) entry which is preliminary data.</text>
</comment>
<proteinExistence type="inferred from homology"/>
<keyword evidence="12 19" id="KW-1133">Transmembrane helix</keyword>
<evidence type="ECO:0000313" key="21">
    <source>
        <dbReference type="Proteomes" id="UP000023555"/>
    </source>
</evidence>
<dbReference type="HAMAP" id="MF_00719">
    <property type="entry name" value="CobS"/>
    <property type="match status" value="1"/>
</dbReference>
<dbReference type="GO" id="GO:0008818">
    <property type="term" value="F:cobalamin 5'-phosphate synthase activity"/>
    <property type="evidence" value="ECO:0007669"/>
    <property type="project" value="UniProtKB-UniRule"/>
</dbReference>
<feature type="transmembrane region" description="Helical" evidence="19">
    <location>
        <begin position="122"/>
        <end position="144"/>
    </location>
</feature>
<evidence type="ECO:0000256" key="6">
    <source>
        <dbReference type="ARBA" id="ARBA00015850"/>
    </source>
</evidence>
<dbReference type="GO" id="GO:0009236">
    <property type="term" value="P:cobalamin biosynthetic process"/>
    <property type="evidence" value="ECO:0007669"/>
    <property type="project" value="UniProtKB-UniRule"/>
</dbReference>
<evidence type="ECO:0000256" key="18">
    <source>
        <dbReference type="ARBA" id="ARBA00049504"/>
    </source>
</evidence>
<evidence type="ECO:0000256" key="4">
    <source>
        <dbReference type="ARBA" id="ARBA00010561"/>
    </source>
</evidence>
<dbReference type="HOGENOM" id="CLU_057426_1_2_9"/>
<evidence type="ECO:0000256" key="10">
    <source>
        <dbReference type="ARBA" id="ARBA00022692"/>
    </source>
</evidence>
<protein>
    <recommendedName>
        <fullName evidence="6 19">Adenosylcobinamide-GDP ribazoletransferase</fullName>
        <ecNumber evidence="5 19">2.7.8.26</ecNumber>
    </recommendedName>
    <alternativeName>
        <fullName evidence="16 19">Cobalamin synthase</fullName>
    </alternativeName>
    <alternativeName>
        <fullName evidence="15 19">Cobalamin-5'-phosphate synthase</fullName>
    </alternativeName>
</protein>
<gene>
    <name evidence="19" type="primary">cobS</name>
    <name evidence="20" type="ORF">P799_07670</name>
</gene>
<comment type="cofactor">
    <cofactor evidence="1 19">
        <name>Mg(2+)</name>
        <dbReference type="ChEBI" id="CHEBI:18420"/>
    </cofactor>
</comment>
<comment type="catalytic activity">
    <reaction evidence="17 19">
        <text>alpha-ribazole + adenosylcob(III)inamide-GDP = adenosylcob(III)alamin + GMP + H(+)</text>
        <dbReference type="Rhea" id="RHEA:16049"/>
        <dbReference type="ChEBI" id="CHEBI:10329"/>
        <dbReference type="ChEBI" id="CHEBI:15378"/>
        <dbReference type="ChEBI" id="CHEBI:18408"/>
        <dbReference type="ChEBI" id="CHEBI:58115"/>
        <dbReference type="ChEBI" id="CHEBI:60487"/>
        <dbReference type="EC" id="2.7.8.26"/>
    </reaction>
</comment>
<evidence type="ECO:0000256" key="9">
    <source>
        <dbReference type="ARBA" id="ARBA00022679"/>
    </source>
</evidence>
<dbReference type="NCBIfam" id="TIGR00317">
    <property type="entry name" value="cobS"/>
    <property type="match status" value="1"/>
</dbReference>
<keyword evidence="10 19" id="KW-0812">Transmembrane</keyword>
<dbReference type="EC" id="2.7.8.26" evidence="5 19"/>
<keyword evidence="11 19" id="KW-0460">Magnesium</keyword>
<feature type="transmembrane region" description="Helical" evidence="19">
    <location>
        <begin position="76"/>
        <end position="101"/>
    </location>
</feature>
<dbReference type="EMBL" id="AYKQ01000008">
    <property type="protein sequence ID" value="EWH34053.1"/>
    <property type="molecule type" value="Genomic_DNA"/>
</dbReference>
<organism evidence="20 21">
    <name type="scientific">Lysinibacillus sphaericus CBAM5</name>
    <dbReference type="NCBI Taxonomy" id="1400869"/>
    <lineage>
        <taxon>Bacteria</taxon>
        <taxon>Bacillati</taxon>
        <taxon>Bacillota</taxon>
        <taxon>Bacilli</taxon>
        <taxon>Bacillales</taxon>
        <taxon>Bacillaceae</taxon>
        <taxon>Lysinibacillus</taxon>
    </lineage>
</organism>
<evidence type="ECO:0000256" key="3">
    <source>
        <dbReference type="ARBA" id="ARBA00004663"/>
    </source>
</evidence>
<evidence type="ECO:0000256" key="2">
    <source>
        <dbReference type="ARBA" id="ARBA00004651"/>
    </source>
</evidence>
<evidence type="ECO:0000256" key="17">
    <source>
        <dbReference type="ARBA" id="ARBA00048623"/>
    </source>
</evidence>
<comment type="subcellular location">
    <subcellularLocation>
        <location evidence="2 19">Cell membrane</location>
        <topology evidence="2 19">Multi-pass membrane protein</topology>
    </subcellularLocation>
</comment>
<dbReference type="InterPro" id="IPR003805">
    <property type="entry name" value="CobS"/>
</dbReference>
<evidence type="ECO:0000313" key="20">
    <source>
        <dbReference type="EMBL" id="EWH34053.1"/>
    </source>
</evidence>
<dbReference type="GO" id="GO:0005886">
    <property type="term" value="C:plasma membrane"/>
    <property type="evidence" value="ECO:0007669"/>
    <property type="project" value="UniProtKB-SubCell"/>
</dbReference>
<comment type="pathway">
    <text evidence="3 19">Cofactor biosynthesis; adenosylcobalamin biosynthesis; adenosylcobalamin from cob(II)yrinate a,c-diamide: step 7/7.</text>
</comment>
<evidence type="ECO:0000256" key="5">
    <source>
        <dbReference type="ARBA" id="ARBA00013200"/>
    </source>
</evidence>
<dbReference type="Proteomes" id="UP000023555">
    <property type="component" value="Unassembled WGS sequence"/>
</dbReference>
<dbReference type="PANTHER" id="PTHR34148">
    <property type="entry name" value="ADENOSYLCOBINAMIDE-GDP RIBAZOLETRANSFERASE"/>
    <property type="match status" value="1"/>
</dbReference>
<comment type="catalytic activity">
    <reaction evidence="18 19">
        <text>alpha-ribazole 5'-phosphate + adenosylcob(III)inamide-GDP = adenosylcob(III)alamin 5'-phosphate + GMP + H(+)</text>
        <dbReference type="Rhea" id="RHEA:23560"/>
        <dbReference type="ChEBI" id="CHEBI:15378"/>
        <dbReference type="ChEBI" id="CHEBI:57918"/>
        <dbReference type="ChEBI" id="CHEBI:58115"/>
        <dbReference type="ChEBI" id="CHEBI:60487"/>
        <dbReference type="ChEBI" id="CHEBI:60493"/>
        <dbReference type="EC" id="2.7.8.26"/>
    </reaction>
</comment>
<dbReference type="Pfam" id="PF02654">
    <property type="entry name" value="CobS"/>
    <property type="match status" value="1"/>
</dbReference>
<comment type="similarity">
    <text evidence="4 19">Belongs to the CobS family.</text>
</comment>
<reference evidence="20 21" key="1">
    <citation type="journal article" date="2015" name="Stand. Genomic Sci.">
        <title>Genome sequence and description of the mosquitocidal and heavy metal tolerant strain Lysinibacillus sphaericus CBAM5.</title>
        <authorList>
            <person name="Pena-Montenegro T.D."/>
            <person name="Lozano L."/>
            <person name="Dussan J."/>
        </authorList>
    </citation>
    <scope>NUCLEOTIDE SEQUENCE [LARGE SCALE GENOMIC DNA]</scope>
    <source>
        <strain evidence="20">CBAM5</strain>
    </source>
</reference>
<evidence type="ECO:0000256" key="12">
    <source>
        <dbReference type="ARBA" id="ARBA00022989"/>
    </source>
</evidence>
<feature type="transmembrane region" description="Helical" evidence="19">
    <location>
        <begin position="43"/>
        <end position="64"/>
    </location>
</feature>
<feature type="transmembrane region" description="Helical" evidence="19">
    <location>
        <begin position="218"/>
        <end position="236"/>
    </location>
</feature>
<feature type="transmembrane region" description="Helical" evidence="19">
    <location>
        <begin position="150"/>
        <end position="172"/>
    </location>
</feature>
<accession>W7SC88</accession>
<feature type="transmembrane region" description="Helical" evidence="19">
    <location>
        <begin position="14"/>
        <end position="31"/>
    </location>
</feature>
<dbReference type="AlphaFoldDB" id="W7SC88"/>
<keyword evidence="9 19" id="KW-0808">Transferase</keyword>
<feature type="transmembrane region" description="Helical" evidence="19">
    <location>
        <begin position="193"/>
        <end position="212"/>
    </location>
</feature>